<reference evidence="3 4" key="1">
    <citation type="submission" date="2016-10" db="EMBL/GenBank/DDBJ databases">
        <authorList>
            <person name="de Groot N.N."/>
        </authorList>
    </citation>
    <scope>NUCLEOTIDE SEQUENCE [LARGE SCALE GENOMIC DNA]</scope>
    <source>
        <strain evidence="3 4">DSM 26130</strain>
    </source>
</reference>
<evidence type="ECO:0000313" key="3">
    <source>
        <dbReference type="EMBL" id="SFE89185.1"/>
    </source>
</evidence>
<evidence type="ECO:0000259" key="2">
    <source>
        <dbReference type="PROSITE" id="PS50110"/>
    </source>
</evidence>
<evidence type="ECO:0000313" key="4">
    <source>
        <dbReference type="Proteomes" id="UP000198598"/>
    </source>
</evidence>
<dbReference type="SUPFAM" id="SSF52172">
    <property type="entry name" value="CheY-like"/>
    <property type="match status" value="1"/>
</dbReference>
<dbReference type="EMBL" id="FOLQ01000021">
    <property type="protein sequence ID" value="SFE89185.1"/>
    <property type="molecule type" value="Genomic_DNA"/>
</dbReference>
<dbReference type="InterPro" id="IPR011006">
    <property type="entry name" value="CheY-like_superfamily"/>
</dbReference>
<proteinExistence type="predicted"/>
<keyword evidence="4" id="KW-1185">Reference proteome</keyword>
<dbReference type="Proteomes" id="UP000198598">
    <property type="component" value="Unassembled WGS sequence"/>
</dbReference>
<dbReference type="PROSITE" id="PS50110">
    <property type="entry name" value="RESPONSE_REGULATORY"/>
    <property type="match status" value="1"/>
</dbReference>
<feature type="domain" description="Response regulatory" evidence="2">
    <location>
        <begin position="1"/>
        <end position="67"/>
    </location>
</feature>
<dbReference type="InterPro" id="IPR001789">
    <property type="entry name" value="Sig_transdc_resp-reg_receiver"/>
</dbReference>
<dbReference type="AlphaFoldDB" id="A0A1I2E8M5"/>
<evidence type="ECO:0000256" key="1">
    <source>
        <dbReference type="PROSITE-ProRule" id="PRU00169"/>
    </source>
</evidence>
<sequence>MNIPKLNNLETLTALTANPLCQHIPAVNFSTDAEPPQVATTYRTGASRYLAKPAYYSDLDQSVKSISCYFAGLPTDLPLNGSLPCSVRQG</sequence>
<dbReference type="STRING" id="662367.SAMN05216167_12165"/>
<dbReference type="RefSeq" id="WP_093833160.1">
    <property type="nucleotide sequence ID" value="NZ_FOLQ01000021.1"/>
</dbReference>
<name>A0A1I2E8M5_9BACT</name>
<protein>
    <recommendedName>
        <fullName evidence="2">Response regulatory domain-containing protein</fullName>
    </recommendedName>
</protein>
<accession>A0A1I2E8M5</accession>
<gene>
    <name evidence="3" type="ORF">SAMN05216167_12165</name>
</gene>
<dbReference type="GO" id="GO:0000160">
    <property type="term" value="P:phosphorelay signal transduction system"/>
    <property type="evidence" value="ECO:0007669"/>
    <property type="project" value="InterPro"/>
</dbReference>
<dbReference type="Gene3D" id="3.40.50.2300">
    <property type="match status" value="1"/>
</dbReference>
<comment type="caution">
    <text evidence="1">Lacks conserved residue(s) required for the propagation of feature annotation.</text>
</comment>
<organism evidence="3 4">
    <name type="scientific">Spirosoma endophyticum</name>
    <dbReference type="NCBI Taxonomy" id="662367"/>
    <lineage>
        <taxon>Bacteria</taxon>
        <taxon>Pseudomonadati</taxon>
        <taxon>Bacteroidota</taxon>
        <taxon>Cytophagia</taxon>
        <taxon>Cytophagales</taxon>
        <taxon>Cytophagaceae</taxon>
        <taxon>Spirosoma</taxon>
    </lineage>
</organism>